<evidence type="ECO:0000313" key="3">
    <source>
        <dbReference type="Proteomes" id="UP000500895"/>
    </source>
</evidence>
<dbReference type="GO" id="GO:0043565">
    <property type="term" value="F:sequence-specific DNA binding"/>
    <property type="evidence" value="ECO:0007669"/>
    <property type="project" value="InterPro"/>
</dbReference>
<dbReference type="RefSeq" id="WP_166467182.1">
    <property type="nucleotide sequence ID" value="NZ_CP050066.2"/>
</dbReference>
<dbReference type="InterPro" id="IPR018060">
    <property type="entry name" value="HTH_AraC"/>
</dbReference>
<evidence type="ECO:0000313" key="2">
    <source>
        <dbReference type="EMBL" id="QIP06002.1"/>
    </source>
</evidence>
<dbReference type="Pfam" id="PF12833">
    <property type="entry name" value="HTH_18"/>
    <property type="match status" value="1"/>
</dbReference>
<proteinExistence type="predicted"/>
<dbReference type="PANTHER" id="PTHR47893">
    <property type="entry name" value="REGULATORY PROTEIN PCHR"/>
    <property type="match status" value="1"/>
</dbReference>
<gene>
    <name evidence="2" type="ORF">HAV00_06980</name>
</gene>
<dbReference type="InterPro" id="IPR053142">
    <property type="entry name" value="PchR_regulatory_protein"/>
</dbReference>
<dbReference type="PROSITE" id="PS01124">
    <property type="entry name" value="HTH_ARAC_FAMILY_2"/>
    <property type="match status" value="1"/>
</dbReference>
<dbReference type="Gene3D" id="1.10.10.60">
    <property type="entry name" value="Homeodomain-like"/>
    <property type="match status" value="1"/>
</dbReference>
<dbReference type="Proteomes" id="UP000500895">
    <property type="component" value="Chromosome"/>
</dbReference>
<accession>A0A6G9A0J6</accession>
<dbReference type="GO" id="GO:0003700">
    <property type="term" value="F:DNA-binding transcription factor activity"/>
    <property type="evidence" value="ECO:0007669"/>
    <property type="project" value="InterPro"/>
</dbReference>
<sequence>MDQGHFETARDGAQTAAADRLMSFQGLKPSSALELRAYDIDHFSETERYAGASSMPLAVGATAIMRARLSLPALTLSLVKTLPRIVRGYQLTNAIAVAVPMDHVTSARINGQSIGRSIVVLKGNSDCLVHEPEGRLIAVVYFTPPRREPWAQLDDGYHLVNPTSDALASLRRLVSVTLETAAHDPDFLKEPISLSVVEQSLLSTMETALTTSAKGGPASSAMDGYRRIVADMERLIQQDLTISHKTPELAEQVGVSVRTLQSATQAICGISPHRYDRILRLWSVRKQLRIGVGRRSVKACAIAHGFWHLGEFAASYKAAFGELPSETLHRAMRETI</sequence>
<feature type="domain" description="HTH araC/xylS-type" evidence="1">
    <location>
        <begin position="226"/>
        <end position="330"/>
    </location>
</feature>
<dbReference type="SMART" id="SM00342">
    <property type="entry name" value="HTH_ARAC"/>
    <property type="match status" value="1"/>
</dbReference>
<name>A0A6G9A0J6_9BRAD</name>
<dbReference type="AlphaFoldDB" id="A0A6G9A0J6"/>
<evidence type="ECO:0000259" key="1">
    <source>
        <dbReference type="PROSITE" id="PS01124"/>
    </source>
</evidence>
<dbReference type="EMBL" id="CP050066">
    <property type="protein sequence ID" value="QIP06002.1"/>
    <property type="molecule type" value="Genomic_DNA"/>
</dbReference>
<organism evidence="2 3">
    <name type="scientific">Bradyrhizobium symbiodeficiens</name>
    <dbReference type="NCBI Taxonomy" id="1404367"/>
    <lineage>
        <taxon>Bacteria</taxon>
        <taxon>Pseudomonadati</taxon>
        <taxon>Pseudomonadota</taxon>
        <taxon>Alphaproteobacteria</taxon>
        <taxon>Hyphomicrobiales</taxon>
        <taxon>Nitrobacteraceae</taxon>
        <taxon>Bradyrhizobium</taxon>
    </lineage>
</organism>
<reference evidence="2 3" key="1">
    <citation type="journal article" date="2020" name="Int. J. Syst. Evol. Microbiol.">
        <title>Description and complete genome sequences of Bradyrhizobium symbiodeficiens sp. nov., a non-symbiotic bacterium associated with legumes native to Canada.</title>
        <authorList>
            <person name="Bromfield E.S.P."/>
            <person name="Cloutier S."/>
            <person name="Nguyen H.D.T."/>
        </authorList>
    </citation>
    <scope>NUCLEOTIDE SEQUENCE [LARGE SCALE GENOMIC DNA]</scope>
    <source>
        <strain evidence="2 3">101S1MB</strain>
    </source>
</reference>
<protein>
    <submittedName>
        <fullName evidence="2">Helix-turn-helix domain-containing protein</fullName>
    </submittedName>
</protein>
<dbReference type="PANTHER" id="PTHR47893:SF1">
    <property type="entry name" value="REGULATORY PROTEIN PCHR"/>
    <property type="match status" value="1"/>
</dbReference>